<keyword evidence="1" id="KW-1133">Transmembrane helix</keyword>
<protein>
    <recommendedName>
        <fullName evidence="4">DUF3137 domain-containing protein</fullName>
    </recommendedName>
</protein>
<dbReference type="RefSeq" id="WP_120368607.1">
    <property type="nucleotide sequence ID" value="NZ_RAXU01000001.1"/>
</dbReference>
<accession>A0A3A8EML3</accession>
<evidence type="ECO:0000313" key="3">
    <source>
        <dbReference type="Proteomes" id="UP000269001"/>
    </source>
</evidence>
<comment type="caution">
    <text evidence="2">The sequence shown here is derived from an EMBL/GenBank/DDBJ whole genome shotgun (WGS) entry which is preliminary data.</text>
</comment>
<gene>
    <name evidence="2" type="ORF">D7V21_00580</name>
</gene>
<dbReference type="Proteomes" id="UP000269001">
    <property type="component" value="Unassembled WGS sequence"/>
</dbReference>
<sequence length="343" mass="39837">MPVESLQRALHIRRKKNAHVFRNIARLWTIGEKAQTHQQILDQLHPWGDNPTLHFDNGLPKFLMVLGVISFFMMFALPRLGLPFALGLFCTIGLFFLAFILYETDDAIEEVIRYLEEKSIETRYDLKFGRIPEHFPFGMNSTLLINQLKNSFPLFNKGSTSNQIVSYASANISDDEGHHYPAFIFQYTYIEETSIRDADGDKVSINRTEKNQWGIFIFETQIGGLAVTNLRRDIGFPYEVQWNSSDIQINQQLQIYGMDQLHLVKTLNPALLLRLSDFFKVRKGELIFHSHQNMMCFLGDTNLFEVSSKTREIQDISSLRGHLRTFRLKHYEQLCSDLSTFLK</sequence>
<keyword evidence="3" id="KW-1185">Reference proteome</keyword>
<name>A0A3A8EML3_9GAMM</name>
<evidence type="ECO:0000313" key="2">
    <source>
        <dbReference type="EMBL" id="RKG36132.1"/>
    </source>
</evidence>
<keyword evidence="1" id="KW-0472">Membrane</keyword>
<feature type="transmembrane region" description="Helical" evidence="1">
    <location>
        <begin position="84"/>
        <end position="102"/>
    </location>
</feature>
<organism evidence="2 3">
    <name type="scientific">Acinetobacter guerrae</name>
    <dbReference type="NCBI Taxonomy" id="1843371"/>
    <lineage>
        <taxon>Bacteria</taxon>
        <taxon>Pseudomonadati</taxon>
        <taxon>Pseudomonadota</taxon>
        <taxon>Gammaproteobacteria</taxon>
        <taxon>Moraxellales</taxon>
        <taxon>Moraxellaceae</taxon>
        <taxon>Acinetobacter</taxon>
    </lineage>
</organism>
<evidence type="ECO:0008006" key="4">
    <source>
        <dbReference type="Google" id="ProtNLM"/>
    </source>
</evidence>
<reference evidence="2 3" key="1">
    <citation type="submission" date="2018-09" db="EMBL/GenBank/DDBJ databases">
        <title>The draft genome of Acinetobacter spp. strains.</title>
        <authorList>
            <person name="Qin J."/>
            <person name="Feng Y."/>
            <person name="Zong Z."/>
        </authorList>
    </citation>
    <scope>NUCLEOTIDE SEQUENCE [LARGE SCALE GENOMIC DNA]</scope>
    <source>
        <strain evidence="2 3">WCHAc060096</strain>
    </source>
</reference>
<dbReference type="AlphaFoldDB" id="A0A3A8EML3"/>
<evidence type="ECO:0000256" key="1">
    <source>
        <dbReference type="SAM" id="Phobius"/>
    </source>
</evidence>
<keyword evidence="1" id="KW-0812">Transmembrane</keyword>
<dbReference type="EMBL" id="RAXU01000001">
    <property type="protein sequence ID" value="RKG36132.1"/>
    <property type="molecule type" value="Genomic_DNA"/>
</dbReference>
<proteinExistence type="predicted"/>